<organism evidence="1 2">
    <name type="scientific">Hymenobacter arizonensis</name>
    <name type="common">Siccationidurans arizonensis</name>
    <dbReference type="NCBI Taxonomy" id="1227077"/>
    <lineage>
        <taxon>Bacteria</taxon>
        <taxon>Pseudomonadati</taxon>
        <taxon>Bacteroidota</taxon>
        <taxon>Cytophagia</taxon>
        <taxon>Cytophagales</taxon>
        <taxon>Hymenobacteraceae</taxon>
        <taxon>Hymenobacter</taxon>
    </lineage>
</organism>
<keyword evidence="2" id="KW-1185">Reference proteome</keyword>
<evidence type="ECO:0000313" key="1">
    <source>
        <dbReference type="EMBL" id="SFQ27686.1"/>
    </source>
</evidence>
<gene>
    <name evidence="1" type="ORF">SAMN04515668_1680</name>
</gene>
<protein>
    <submittedName>
        <fullName evidence="1">Uncharacterized protein</fullName>
    </submittedName>
</protein>
<evidence type="ECO:0000313" key="2">
    <source>
        <dbReference type="Proteomes" id="UP000199029"/>
    </source>
</evidence>
<dbReference type="PROSITE" id="PS51257">
    <property type="entry name" value="PROKAR_LIPOPROTEIN"/>
    <property type="match status" value="1"/>
</dbReference>
<proteinExistence type="predicted"/>
<sequence length="393" mass="44300">MLVPKTFFPLLLLWWLGCPAFGQKIIVPTAGPQYGDFAQMLDHIKKRSLFPDETITLPVLHQDGVLVNGRQYAGSNIGAKIRLAEKSLGLRPRVVQLRNPFGGGYPLAYSVIYQKCVVALFEPGSFACFRLDGLTRDEQLERQLNSRKFTNQWLIVGQLIGLSGGQHYAFDQASRTWRPYREPVPFGEAPKLFEDDRYLVYADCQGEFGGNAYFFDKKKHTTRRIDATCAAAVWQEQGQYRLLASLSHMMSRMSCAAIPNVEALPLASASRNPQQEWQYTFANSVPNPAVVPVFNYHSLLAFGGFRWQGQTLYYINWRNSTFLATITRGIITVVDPLFNNGLYTHNPITTSYGPELVLTNLDFYGLGGKREVAALVLQGRQLTKIAWGEQPRD</sequence>
<dbReference type="STRING" id="1227077.SAMN04515668_1680"/>
<name>A0A1I5X786_HYMAR</name>
<accession>A0A1I5X786</accession>
<dbReference type="Proteomes" id="UP000199029">
    <property type="component" value="Unassembled WGS sequence"/>
</dbReference>
<reference evidence="2" key="1">
    <citation type="submission" date="2016-10" db="EMBL/GenBank/DDBJ databases">
        <authorList>
            <person name="Varghese N."/>
            <person name="Submissions S."/>
        </authorList>
    </citation>
    <scope>NUCLEOTIDE SEQUENCE [LARGE SCALE GENOMIC DNA]</scope>
    <source>
        <strain evidence="2">OR362-8,ATCC BAA-1266,JCM 13504</strain>
    </source>
</reference>
<dbReference type="AlphaFoldDB" id="A0A1I5X786"/>
<dbReference type="EMBL" id="FOXS01000002">
    <property type="protein sequence ID" value="SFQ27686.1"/>
    <property type="molecule type" value="Genomic_DNA"/>
</dbReference>